<keyword evidence="2" id="KW-1003">Cell membrane</keyword>
<keyword evidence="6 7" id="KW-0472">Membrane</keyword>
<feature type="non-terminal residue" evidence="10">
    <location>
        <position position="1"/>
    </location>
</feature>
<dbReference type="EMBL" id="DAANCC010000021">
    <property type="protein sequence ID" value="HAC9218886.1"/>
    <property type="molecule type" value="Genomic_DNA"/>
</dbReference>
<dbReference type="Gene3D" id="1.20.1250.20">
    <property type="entry name" value="MFS general substrate transporter like domains"/>
    <property type="match status" value="1"/>
</dbReference>
<feature type="transmembrane region" description="Helical" evidence="7">
    <location>
        <begin position="38"/>
        <end position="57"/>
    </location>
</feature>
<dbReference type="InterPro" id="IPR020846">
    <property type="entry name" value="MFS_dom"/>
</dbReference>
<protein>
    <submittedName>
        <fullName evidence="10">MFS transporter</fullName>
    </submittedName>
</protein>
<evidence type="ECO:0000256" key="7">
    <source>
        <dbReference type="SAM" id="Phobius"/>
    </source>
</evidence>
<dbReference type="GO" id="GO:0022857">
    <property type="term" value="F:transmembrane transporter activity"/>
    <property type="evidence" value="ECO:0007669"/>
    <property type="project" value="InterPro"/>
</dbReference>
<evidence type="ECO:0000256" key="3">
    <source>
        <dbReference type="ARBA" id="ARBA00022519"/>
    </source>
</evidence>
<reference evidence="10" key="1">
    <citation type="journal article" date="2018" name="Genome Biol.">
        <title>SKESA: strategic k-mer extension for scrupulous assemblies.</title>
        <authorList>
            <person name="Souvorov A."/>
            <person name="Agarwala R."/>
            <person name="Lipman D.J."/>
        </authorList>
    </citation>
    <scope>NUCLEOTIDE SEQUENCE</scope>
    <source>
        <strain evidence="11">S05996-14</strain>
        <strain evidence="9">S06004-14</strain>
        <strain evidence="12">S06031-14</strain>
        <strain evidence="10">S06045-14</strain>
    </source>
</reference>
<evidence type="ECO:0000256" key="6">
    <source>
        <dbReference type="ARBA" id="ARBA00023136"/>
    </source>
</evidence>
<comment type="subcellular location">
    <subcellularLocation>
        <location evidence="1">Cell inner membrane</location>
        <topology evidence="1">Multi-pass membrane protein</topology>
    </subcellularLocation>
</comment>
<feature type="domain" description="Major facilitator superfamily (MFS) profile" evidence="8">
    <location>
        <begin position="1"/>
        <end position="180"/>
    </location>
</feature>
<dbReference type="EMBL" id="DAANBG010000017">
    <property type="protein sequence ID" value="HAC9111133.1"/>
    <property type="molecule type" value="Genomic_DNA"/>
</dbReference>
<reference evidence="10" key="2">
    <citation type="submission" date="2019-01" db="EMBL/GenBank/DDBJ databases">
        <authorList>
            <consortium name="NCBI Pathogen Detection Project"/>
        </authorList>
    </citation>
    <scope>NUCLEOTIDE SEQUENCE</scope>
    <source>
        <strain evidence="11">S05996-14</strain>
        <strain evidence="9">S06004-14</strain>
        <strain evidence="12">S06031-14</strain>
        <strain evidence="10">S06045-14</strain>
    </source>
</reference>
<evidence type="ECO:0000313" key="12">
    <source>
        <dbReference type="EMBL" id="HAC9218886.1"/>
    </source>
</evidence>
<feature type="transmembrane region" description="Helical" evidence="7">
    <location>
        <begin position="93"/>
        <end position="116"/>
    </location>
</feature>
<sequence length="180" mass="18966">RVVGLVWRPGTGLVLQGIGFATLSAFTALWFNERHWDNTGFAMTLFGIAFIAVRFFCAKFPDRYGGATVATFSLLVEGTGLAVMWAAPSAGAALIGAAITGCGCSLMFPSLGVEVVRRVPPEIRGTALGVWSAFQDLAYGFTGPIAGLLTPFIGYQQVFLLAAACALLGAAVVHLLLRQH</sequence>
<evidence type="ECO:0000259" key="8">
    <source>
        <dbReference type="PROSITE" id="PS50850"/>
    </source>
</evidence>
<comment type="caution">
    <text evidence="10">The sequence shown here is derived from an EMBL/GenBank/DDBJ whole genome shotgun (WGS) entry which is preliminary data.</text>
</comment>
<dbReference type="SUPFAM" id="SSF103473">
    <property type="entry name" value="MFS general substrate transporter"/>
    <property type="match status" value="1"/>
</dbReference>
<evidence type="ECO:0000256" key="1">
    <source>
        <dbReference type="ARBA" id="ARBA00004429"/>
    </source>
</evidence>
<feature type="transmembrane region" description="Helical" evidence="7">
    <location>
        <begin position="64"/>
        <end position="87"/>
    </location>
</feature>
<feature type="transmembrane region" description="Helical" evidence="7">
    <location>
        <begin position="128"/>
        <end position="152"/>
    </location>
</feature>
<dbReference type="EMBL" id="DAANBZ010000020">
    <property type="protein sequence ID" value="HAC9199499.1"/>
    <property type="molecule type" value="Genomic_DNA"/>
</dbReference>
<evidence type="ECO:0000313" key="9">
    <source>
        <dbReference type="EMBL" id="HAC9111133.1"/>
    </source>
</evidence>
<dbReference type="InterPro" id="IPR011701">
    <property type="entry name" value="MFS"/>
</dbReference>
<dbReference type="AlphaFoldDB" id="A0A706ARA8"/>
<dbReference type="PANTHER" id="PTHR23531">
    <property type="entry name" value="QUINOLENE RESISTANCE PROTEIN NORA"/>
    <property type="match status" value="1"/>
</dbReference>
<evidence type="ECO:0000313" key="10">
    <source>
        <dbReference type="EMBL" id="HAC9120706.1"/>
    </source>
</evidence>
<dbReference type="PANTHER" id="PTHR23531:SF1">
    <property type="entry name" value="QUINOLENE RESISTANCE PROTEIN NORA"/>
    <property type="match status" value="1"/>
</dbReference>
<gene>
    <name evidence="12" type="ORF">G0J37_19815</name>
    <name evidence="11" type="ORF">G0J44_20025</name>
    <name evidence="9" type="ORF">G0J47_19445</name>
    <name evidence="10" type="ORF">G0J55_19045</name>
</gene>
<evidence type="ECO:0000256" key="4">
    <source>
        <dbReference type="ARBA" id="ARBA00022692"/>
    </source>
</evidence>
<feature type="transmembrane region" description="Helical" evidence="7">
    <location>
        <begin position="158"/>
        <end position="177"/>
    </location>
</feature>
<keyword evidence="5 7" id="KW-1133">Transmembrane helix</keyword>
<evidence type="ECO:0000256" key="5">
    <source>
        <dbReference type="ARBA" id="ARBA00022989"/>
    </source>
</evidence>
<evidence type="ECO:0000313" key="11">
    <source>
        <dbReference type="EMBL" id="HAC9199499.1"/>
    </source>
</evidence>
<feature type="transmembrane region" description="Helical" evidence="7">
    <location>
        <begin position="12"/>
        <end position="32"/>
    </location>
</feature>
<proteinExistence type="predicted"/>
<accession>A0A706ARA8</accession>
<dbReference type="GO" id="GO:0005886">
    <property type="term" value="C:plasma membrane"/>
    <property type="evidence" value="ECO:0007669"/>
    <property type="project" value="UniProtKB-SubCell"/>
</dbReference>
<dbReference type="InterPro" id="IPR052714">
    <property type="entry name" value="MFS_Exporter"/>
</dbReference>
<organism evidence="10">
    <name type="scientific">Salmonella typhimurium</name>
    <dbReference type="NCBI Taxonomy" id="90371"/>
    <lineage>
        <taxon>Bacteria</taxon>
        <taxon>Pseudomonadati</taxon>
        <taxon>Pseudomonadota</taxon>
        <taxon>Gammaproteobacteria</taxon>
        <taxon>Enterobacterales</taxon>
        <taxon>Enterobacteriaceae</taxon>
        <taxon>Salmonella</taxon>
    </lineage>
</organism>
<dbReference type="InterPro" id="IPR036259">
    <property type="entry name" value="MFS_trans_sf"/>
</dbReference>
<dbReference type="EMBL" id="DAANBH010000017">
    <property type="protein sequence ID" value="HAC9120706.1"/>
    <property type="molecule type" value="Genomic_DNA"/>
</dbReference>
<evidence type="ECO:0000256" key="2">
    <source>
        <dbReference type="ARBA" id="ARBA00022475"/>
    </source>
</evidence>
<dbReference type="Pfam" id="PF07690">
    <property type="entry name" value="MFS_1"/>
    <property type="match status" value="1"/>
</dbReference>
<name>A0A706ARA8_SALTM</name>
<keyword evidence="4 7" id="KW-0812">Transmembrane</keyword>
<dbReference type="PROSITE" id="PS50850">
    <property type="entry name" value="MFS"/>
    <property type="match status" value="1"/>
</dbReference>
<keyword evidence="3" id="KW-0997">Cell inner membrane</keyword>